<comment type="caution">
    <text evidence="2">The sequence shown here is derived from an EMBL/GenBank/DDBJ whole genome shotgun (WGS) entry which is preliminary data.</text>
</comment>
<dbReference type="InterPro" id="IPR019632">
    <property type="entry name" value="DUF2497"/>
</dbReference>
<evidence type="ECO:0000313" key="3">
    <source>
        <dbReference type="Proteomes" id="UP000240811"/>
    </source>
</evidence>
<protein>
    <submittedName>
        <fullName evidence="2">DUF2497 domain-containing protein</fullName>
    </submittedName>
</protein>
<sequence length="241" mass="27217">MAQSNAVYEPSMEEIVASIRRIIENNDQDVVVSNDVDNPVKEYKDNKIEKGHASRSQDGEWSKKMFADKNYRFTGQNSESSPKESPSLSDVSSRVRAESQGDYSRMVSEIAASMRDTTSNSEELVKEYLVDDKTPDGNLFSNSNVDMRADDSLKNYTDLSDGNREQEEAMLVSSETGNRVSSSFDQLVEALKETDSRSIDQLSADVLRPMLREWLDDNLPGIVERLVREEIERIARGSARR</sequence>
<feature type="compositionally biased region" description="Low complexity" evidence="1">
    <location>
        <begin position="28"/>
        <end position="37"/>
    </location>
</feature>
<evidence type="ECO:0000313" key="2">
    <source>
        <dbReference type="EMBL" id="PTL86818.1"/>
    </source>
</evidence>
<dbReference type="EMBL" id="PSQJ01000002">
    <property type="protein sequence ID" value="PTL86818.1"/>
    <property type="molecule type" value="Genomic_DNA"/>
</dbReference>
<reference evidence="3" key="1">
    <citation type="submission" date="2018-02" db="EMBL/GenBank/DDBJ databases">
        <title>Genome sequence of Candidatus Liberibacter europaeus.</title>
        <authorList>
            <person name="Frampton R.A."/>
            <person name="Thompson S.M."/>
            <person name="David C."/>
            <person name="Addison S.M."/>
            <person name="Smith G.R."/>
        </authorList>
    </citation>
    <scope>NUCLEOTIDE SEQUENCE [LARGE SCALE GENOMIC DNA]</scope>
</reference>
<name>A0A2T4VYG3_9HYPH</name>
<gene>
    <name evidence="2" type="ORF">C4617_03220</name>
</gene>
<dbReference type="AlphaFoldDB" id="A0A2T4VYG3"/>
<dbReference type="Pfam" id="PF10691">
    <property type="entry name" value="DUF2497"/>
    <property type="match status" value="1"/>
</dbReference>
<feature type="compositionally biased region" description="Low complexity" evidence="1">
    <location>
        <begin position="78"/>
        <end position="92"/>
    </location>
</feature>
<feature type="compositionally biased region" description="Basic and acidic residues" evidence="1">
    <location>
        <begin position="38"/>
        <end position="71"/>
    </location>
</feature>
<feature type="region of interest" description="Disordered" evidence="1">
    <location>
        <begin position="26"/>
        <end position="105"/>
    </location>
</feature>
<dbReference type="Proteomes" id="UP000240811">
    <property type="component" value="Unassembled WGS sequence"/>
</dbReference>
<proteinExistence type="predicted"/>
<evidence type="ECO:0000256" key="1">
    <source>
        <dbReference type="SAM" id="MobiDB-lite"/>
    </source>
</evidence>
<organism evidence="2 3">
    <name type="scientific">Candidatus Liberibacter europaeus</name>
    <dbReference type="NCBI Taxonomy" id="744859"/>
    <lineage>
        <taxon>Bacteria</taxon>
        <taxon>Pseudomonadati</taxon>
        <taxon>Pseudomonadota</taxon>
        <taxon>Alphaproteobacteria</taxon>
        <taxon>Hyphomicrobiales</taxon>
        <taxon>Rhizobiaceae</taxon>
        <taxon>Liberibacter</taxon>
    </lineage>
</organism>
<accession>A0A2T4VYG3</accession>